<evidence type="ECO:0000259" key="8">
    <source>
        <dbReference type="Pfam" id="PF08281"/>
    </source>
</evidence>
<dbReference type="InterPro" id="IPR039425">
    <property type="entry name" value="RNA_pol_sigma-70-like"/>
</dbReference>
<evidence type="ECO:0000256" key="1">
    <source>
        <dbReference type="ARBA" id="ARBA00010641"/>
    </source>
</evidence>
<dbReference type="GO" id="GO:0016987">
    <property type="term" value="F:sigma factor activity"/>
    <property type="evidence" value="ECO:0007669"/>
    <property type="project" value="UniProtKB-KW"/>
</dbReference>
<proteinExistence type="inferred from homology"/>
<dbReference type="PANTHER" id="PTHR43133:SF8">
    <property type="entry name" value="RNA POLYMERASE SIGMA FACTOR HI_1459-RELATED"/>
    <property type="match status" value="1"/>
</dbReference>
<dbReference type="OrthoDB" id="9782108at2"/>
<keyword evidence="5 6" id="KW-0804">Transcription</keyword>
<dbReference type="InterPro" id="IPR036388">
    <property type="entry name" value="WH-like_DNA-bd_sf"/>
</dbReference>
<feature type="domain" description="RNA polymerase sigma factor 70 region 4 type 2" evidence="8">
    <location>
        <begin position="131"/>
        <end position="181"/>
    </location>
</feature>
<dbReference type="SUPFAM" id="SSF88946">
    <property type="entry name" value="Sigma2 domain of RNA polymerase sigma factors"/>
    <property type="match status" value="1"/>
</dbReference>
<dbReference type="SUPFAM" id="SSF88659">
    <property type="entry name" value="Sigma3 and sigma4 domains of RNA polymerase sigma factors"/>
    <property type="match status" value="1"/>
</dbReference>
<dbReference type="Gene3D" id="1.10.10.10">
    <property type="entry name" value="Winged helix-like DNA-binding domain superfamily/Winged helix DNA-binding domain"/>
    <property type="match status" value="1"/>
</dbReference>
<gene>
    <name evidence="9" type="ORF">A0O34_11720</name>
</gene>
<keyword evidence="3 6" id="KW-0731">Sigma factor</keyword>
<dbReference type="EMBL" id="CP015199">
    <property type="protein sequence ID" value="ANF51141.1"/>
    <property type="molecule type" value="Genomic_DNA"/>
</dbReference>
<evidence type="ECO:0000313" key="10">
    <source>
        <dbReference type="Proteomes" id="UP000077824"/>
    </source>
</evidence>
<evidence type="ECO:0000256" key="3">
    <source>
        <dbReference type="ARBA" id="ARBA00023082"/>
    </source>
</evidence>
<protein>
    <recommendedName>
        <fullName evidence="6">RNA polymerase sigma factor</fullName>
    </recommendedName>
</protein>
<evidence type="ECO:0000256" key="4">
    <source>
        <dbReference type="ARBA" id="ARBA00023125"/>
    </source>
</evidence>
<dbReference type="Pfam" id="PF08281">
    <property type="entry name" value="Sigma70_r4_2"/>
    <property type="match status" value="1"/>
</dbReference>
<evidence type="ECO:0000313" key="9">
    <source>
        <dbReference type="EMBL" id="ANF51141.1"/>
    </source>
</evidence>
<dbReference type="STRING" id="1685010.A0O34_11720"/>
<dbReference type="NCBIfam" id="TIGR02937">
    <property type="entry name" value="sigma70-ECF"/>
    <property type="match status" value="1"/>
</dbReference>
<evidence type="ECO:0000256" key="6">
    <source>
        <dbReference type="RuleBase" id="RU000716"/>
    </source>
</evidence>
<dbReference type="InterPro" id="IPR013324">
    <property type="entry name" value="RNA_pol_sigma_r3/r4-like"/>
</dbReference>
<dbReference type="InterPro" id="IPR013249">
    <property type="entry name" value="RNA_pol_sigma70_r4_t2"/>
</dbReference>
<dbReference type="GO" id="GO:0006352">
    <property type="term" value="P:DNA-templated transcription initiation"/>
    <property type="evidence" value="ECO:0007669"/>
    <property type="project" value="InterPro"/>
</dbReference>
<evidence type="ECO:0000259" key="7">
    <source>
        <dbReference type="Pfam" id="PF04542"/>
    </source>
</evidence>
<evidence type="ECO:0000256" key="2">
    <source>
        <dbReference type="ARBA" id="ARBA00023015"/>
    </source>
</evidence>
<accession>A0A172XW32</accession>
<keyword evidence="10" id="KW-1185">Reference proteome</keyword>
<dbReference type="InterPro" id="IPR014284">
    <property type="entry name" value="RNA_pol_sigma-70_dom"/>
</dbReference>
<comment type="similarity">
    <text evidence="1 6">Belongs to the sigma-70 factor family. ECF subfamily.</text>
</comment>
<dbReference type="Proteomes" id="UP000077824">
    <property type="component" value="Chromosome"/>
</dbReference>
<evidence type="ECO:0000256" key="5">
    <source>
        <dbReference type="ARBA" id="ARBA00023163"/>
    </source>
</evidence>
<dbReference type="KEGG" id="chh:A0O34_11720"/>
<feature type="domain" description="RNA polymerase sigma-70 region 2" evidence="7">
    <location>
        <begin position="13"/>
        <end position="78"/>
    </location>
</feature>
<keyword evidence="4 6" id="KW-0238">DNA-binding</keyword>
<sequence length="196" mass="23399">MEKNDYLNPEQWVDEFSDFLFAFAVKRVNCREDAEDIIQETFLSAYKGLKQFEGKASVKTWLTSILKNKIIDYYRQKSNSKGYDDYFSETEESFGNAFFNENNYGRWKPKIHKNYISENADQYILSKEFHEILEYCLQKLPPKLKPVFIAKYMMDDDAKKICKELNITSSNYWVLLFRSKTLLRSCLEKKEIKPYV</sequence>
<reference evidence="9 10" key="1">
    <citation type="submission" date="2016-04" db="EMBL/GenBank/DDBJ databases">
        <title>Complete Genome Sequence of Chryseobacterium sp. IHBB 10212.</title>
        <authorList>
            <person name="Pal M."/>
            <person name="Swarnkar M.K."/>
            <person name="Kaushal K."/>
            <person name="Chhibber S."/>
            <person name="Singh A.K."/>
            <person name="Gulati A."/>
        </authorList>
    </citation>
    <scope>NUCLEOTIDE SEQUENCE [LARGE SCALE GENOMIC DNA]</scope>
    <source>
        <strain evidence="9 10">IHBB 10212</strain>
    </source>
</reference>
<dbReference type="Pfam" id="PF04542">
    <property type="entry name" value="Sigma70_r2"/>
    <property type="match status" value="1"/>
</dbReference>
<dbReference type="RefSeq" id="WP_066754824.1">
    <property type="nucleotide sequence ID" value="NZ_CP015199.1"/>
</dbReference>
<organism evidence="9 10">
    <name type="scientific">Chryseobacterium glaciei</name>
    <dbReference type="NCBI Taxonomy" id="1685010"/>
    <lineage>
        <taxon>Bacteria</taxon>
        <taxon>Pseudomonadati</taxon>
        <taxon>Bacteroidota</taxon>
        <taxon>Flavobacteriia</taxon>
        <taxon>Flavobacteriales</taxon>
        <taxon>Weeksellaceae</taxon>
        <taxon>Chryseobacterium group</taxon>
        <taxon>Chryseobacterium</taxon>
    </lineage>
</organism>
<dbReference type="InterPro" id="IPR007627">
    <property type="entry name" value="RNA_pol_sigma70_r2"/>
</dbReference>
<dbReference type="InterPro" id="IPR013325">
    <property type="entry name" value="RNA_pol_sigma_r2"/>
</dbReference>
<dbReference type="AlphaFoldDB" id="A0A172XW32"/>
<dbReference type="GO" id="GO:0003677">
    <property type="term" value="F:DNA binding"/>
    <property type="evidence" value="ECO:0007669"/>
    <property type="project" value="UniProtKB-KW"/>
</dbReference>
<dbReference type="Gene3D" id="1.10.1740.10">
    <property type="match status" value="1"/>
</dbReference>
<dbReference type="PROSITE" id="PS01063">
    <property type="entry name" value="SIGMA70_ECF"/>
    <property type="match status" value="1"/>
</dbReference>
<keyword evidence="2 6" id="KW-0805">Transcription regulation</keyword>
<name>A0A172XW32_9FLAO</name>
<dbReference type="PANTHER" id="PTHR43133">
    <property type="entry name" value="RNA POLYMERASE ECF-TYPE SIGMA FACTO"/>
    <property type="match status" value="1"/>
</dbReference>
<dbReference type="InterPro" id="IPR000838">
    <property type="entry name" value="RNA_pol_sigma70_ECF_CS"/>
</dbReference>